<gene>
    <name evidence="1" type="ORF">MEDL_59692</name>
</gene>
<dbReference type="SUPFAM" id="SSF101898">
    <property type="entry name" value="NHL repeat"/>
    <property type="match status" value="1"/>
</dbReference>
<evidence type="ECO:0000313" key="1">
    <source>
        <dbReference type="EMBL" id="CAG2247769.1"/>
    </source>
</evidence>
<dbReference type="Gene3D" id="2.130.10.10">
    <property type="entry name" value="YVTN repeat-like/Quinoprotein amine dehydrogenase"/>
    <property type="match status" value="1"/>
</dbReference>
<dbReference type="InterPro" id="IPR011042">
    <property type="entry name" value="6-blade_b-propeller_TolB-like"/>
</dbReference>
<dbReference type="Gene3D" id="2.120.10.30">
    <property type="entry name" value="TolB, C-terminal domain"/>
    <property type="match status" value="1"/>
</dbReference>
<accession>A0A8S3UYV0</accession>
<dbReference type="AlphaFoldDB" id="A0A8S3UYV0"/>
<dbReference type="InterPro" id="IPR015943">
    <property type="entry name" value="WD40/YVTN_repeat-like_dom_sf"/>
</dbReference>
<organism evidence="1 2">
    <name type="scientific">Mytilus edulis</name>
    <name type="common">Blue mussel</name>
    <dbReference type="NCBI Taxonomy" id="6550"/>
    <lineage>
        <taxon>Eukaryota</taxon>
        <taxon>Metazoa</taxon>
        <taxon>Spiralia</taxon>
        <taxon>Lophotrochozoa</taxon>
        <taxon>Mollusca</taxon>
        <taxon>Bivalvia</taxon>
        <taxon>Autobranchia</taxon>
        <taxon>Pteriomorphia</taxon>
        <taxon>Mytilida</taxon>
        <taxon>Mytiloidea</taxon>
        <taxon>Mytilidae</taxon>
        <taxon>Mytilinae</taxon>
        <taxon>Mytilus</taxon>
    </lineage>
</organism>
<name>A0A8S3UYV0_MYTED</name>
<dbReference type="EMBL" id="CAJPWZ010002914">
    <property type="protein sequence ID" value="CAG2247769.1"/>
    <property type="molecule type" value="Genomic_DNA"/>
</dbReference>
<evidence type="ECO:0000313" key="2">
    <source>
        <dbReference type="Proteomes" id="UP000683360"/>
    </source>
</evidence>
<dbReference type="OrthoDB" id="6087280at2759"/>
<proteinExistence type="predicted"/>
<keyword evidence="2" id="KW-1185">Reference proteome</keyword>
<dbReference type="Proteomes" id="UP000683360">
    <property type="component" value="Unassembled WGS sequence"/>
</dbReference>
<reference evidence="1" key="1">
    <citation type="submission" date="2021-03" db="EMBL/GenBank/DDBJ databases">
        <authorList>
            <person name="Bekaert M."/>
        </authorList>
    </citation>
    <scope>NUCLEOTIDE SEQUENCE</scope>
</reference>
<sequence>MATNTTVYDVCDAKENDREAQVVVPKEINAIHNIRIELKQKLDADCYSLRGCCITTKGEILITNYDEDNEKVIAINNAGKVEYTIPFTEPFKSFDVACLDDSKIAVSTGYATEKPGISIVDLDSRKVVKFIDLPSYPYGITHDGTSLICCVEDKDIHVISCTDYSVTTIPNTVLPELSYVSTHADKIFFTNPNKNTVSCCLYNGTQVWDFKDENVLKFPKGISVDNNGNVFVNGCSSENVVVISPDGKQCKQILNDDDGLYNPFGNFFDKDRKQLLVTNATQFAIVYNISYS</sequence>
<protein>
    <submittedName>
        <fullName evidence="1">Uncharacterized protein</fullName>
    </submittedName>
</protein>
<comment type="caution">
    <text evidence="1">The sequence shown here is derived from an EMBL/GenBank/DDBJ whole genome shotgun (WGS) entry which is preliminary data.</text>
</comment>